<dbReference type="Proteomes" id="UP000054804">
    <property type="component" value="Unassembled WGS sequence"/>
</dbReference>
<dbReference type="EMBL" id="LOCL01000026">
    <property type="protein sequence ID" value="KUF19896.1"/>
    <property type="molecule type" value="Genomic_DNA"/>
</dbReference>
<evidence type="ECO:0000313" key="1">
    <source>
        <dbReference type="EMBL" id="KUF19896.1"/>
    </source>
</evidence>
<evidence type="ECO:0000313" key="2">
    <source>
        <dbReference type="Proteomes" id="UP000054804"/>
    </source>
</evidence>
<sequence>MDQGLAFLWTMGTTRTEGILAPSKEVDPAWHTFMLHSVEYTEWCRVNFGRFLHHRPNSKVRTRGLMVSVVDHIEKAGFEVDRRLWQMSAACNEPTCCGDGPCC</sequence>
<gene>
    <name evidence="1" type="ORF">AT728_03525</name>
</gene>
<proteinExistence type="predicted"/>
<name>A0A0W7XAJ1_9ACTN</name>
<protein>
    <submittedName>
        <fullName evidence="1">Uncharacterized protein</fullName>
    </submittedName>
</protein>
<reference evidence="1 2" key="1">
    <citation type="submission" date="2015-12" db="EMBL/GenBank/DDBJ databases">
        <title>Draft genome sequence of Streptomyces silvensis ATCC 53525, a producer of novel hormone antagonists.</title>
        <authorList>
            <person name="Johnston C.W."/>
            <person name="Li Y."/>
            <person name="Magarvey N.A."/>
        </authorList>
    </citation>
    <scope>NUCLEOTIDE SEQUENCE [LARGE SCALE GENOMIC DNA]</scope>
    <source>
        <strain evidence="1 2">ATCC 53525</strain>
    </source>
</reference>
<dbReference type="AlphaFoldDB" id="A0A0W7XAJ1"/>
<organism evidence="1 2">
    <name type="scientific">Streptomyces silvensis</name>
    <dbReference type="NCBI Taxonomy" id="1765722"/>
    <lineage>
        <taxon>Bacteria</taxon>
        <taxon>Bacillati</taxon>
        <taxon>Actinomycetota</taxon>
        <taxon>Actinomycetes</taxon>
        <taxon>Kitasatosporales</taxon>
        <taxon>Streptomycetaceae</taxon>
        <taxon>Streptomyces</taxon>
    </lineage>
</organism>
<dbReference type="STRING" id="1765722.AT728_03525"/>
<accession>A0A0W7XAJ1</accession>
<comment type="caution">
    <text evidence="1">The sequence shown here is derived from an EMBL/GenBank/DDBJ whole genome shotgun (WGS) entry which is preliminary data.</text>
</comment>
<keyword evidence="2" id="KW-1185">Reference proteome</keyword>